<protein>
    <submittedName>
        <fullName evidence="1">Uncharacterized protein</fullName>
    </submittedName>
</protein>
<dbReference type="Proteomes" id="UP000765509">
    <property type="component" value="Unassembled WGS sequence"/>
</dbReference>
<sequence>MPEVYLPTQGPRPNGTAPLWDAALNKLLSATIHYAFGRAFNVMRFPFRDLLHSTSFIYPLAVQKWYCVHRLVKLARNSILSHKIYHKLAEGSVRTIATALNFTPDIRFLN</sequence>
<accession>A0A9Q3CD38</accession>
<organism evidence="1 2">
    <name type="scientific">Austropuccinia psidii MF-1</name>
    <dbReference type="NCBI Taxonomy" id="1389203"/>
    <lineage>
        <taxon>Eukaryota</taxon>
        <taxon>Fungi</taxon>
        <taxon>Dikarya</taxon>
        <taxon>Basidiomycota</taxon>
        <taxon>Pucciniomycotina</taxon>
        <taxon>Pucciniomycetes</taxon>
        <taxon>Pucciniales</taxon>
        <taxon>Sphaerophragmiaceae</taxon>
        <taxon>Austropuccinia</taxon>
    </lineage>
</organism>
<evidence type="ECO:0000313" key="2">
    <source>
        <dbReference type="Proteomes" id="UP000765509"/>
    </source>
</evidence>
<dbReference type="EMBL" id="AVOT02006004">
    <property type="protein sequence ID" value="MBW0480531.1"/>
    <property type="molecule type" value="Genomic_DNA"/>
</dbReference>
<evidence type="ECO:0000313" key="1">
    <source>
        <dbReference type="EMBL" id="MBW0480531.1"/>
    </source>
</evidence>
<gene>
    <name evidence="1" type="ORF">O181_020246</name>
</gene>
<proteinExistence type="predicted"/>
<reference evidence="1" key="1">
    <citation type="submission" date="2021-03" db="EMBL/GenBank/DDBJ databases">
        <title>Draft genome sequence of rust myrtle Austropuccinia psidii MF-1, a brazilian biotype.</title>
        <authorList>
            <person name="Quecine M.C."/>
            <person name="Pachon D.M.R."/>
            <person name="Bonatelli M.L."/>
            <person name="Correr F.H."/>
            <person name="Franceschini L.M."/>
            <person name="Leite T.F."/>
            <person name="Margarido G.R.A."/>
            <person name="Almeida C.A."/>
            <person name="Ferrarezi J.A."/>
            <person name="Labate C.A."/>
        </authorList>
    </citation>
    <scope>NUCLEOTIDE SEQUENCE</scope>
    <source>
        <strain evidence="1">MF-1</strain>
    </source>
</reference>
<dbReference type="AlphaFoldDB" id="A0A9Q3CD38"/>
<name>A0A9Q3CD38_9BASI</name>
<keyword evidence="2" id="KW-1185">Reference proteome</keyword>
<comment type="caution">
    <text evidence="1">The sequence shown here is derived from an EMBL/GenBank/DDBJ whole genome shotgun (WGS) entry which is preliminary data.</text>
</comment>